<accession>A0A9W7L332</accession>
<feature type="region of interest" description="Disordered" evidence="1">
    <location>
        <begin position="366"/>
        <end position="397"/>
    </location>
</feature>
<dbReference type="EMBL" id="BRYA01000645">
    <property type="protein sequence ID" value="GMI27491.1"/>
    <property type="molecule type" value="Genomic_DNA"/>
</dbReference>
<gene>
    <name evidence="2" type="ORF">TrCOL_g2297</name>
</gene>
<dbReference type="AlphaFoldDB" id="A0A9W7L332"/>
<dbReference type="InterPro" id="IPR003774">
    <property type="entry name" value="AlgH-like"/>
</dbReference>
<evidence type="ECO:0000313" key="2">
    <source>
        <dbReference type="EMBL" id="GMI27491.1"/>
    </source>
</evidence>
<dbReference type="OrthoDB" id="272750at2759"/>
<dbReference type="Proteomes" id="UP001165065">
    <property type="component" value="Unassembled WGS sequence"/>
</dbReference>
<reference evidence="3" key="1">
    <citation type="journal article" date="2023" name="Commun. Biol.">
        <title>Genome analysis of Parmales, the sister group of diatoms, reveals the evolutionary specialization of diatoms from phago-mixotrophs to photoautotrophs.</title>
        <authorList>
            <person name="Ban H."/>
            <person name="Sato S."/>
            <person name="Yoshikawa S."/>
            <person name="Yamada K."/>
            <person name="Nakamura Y."/>
            <person name="Ichinomiya M."/>
            <person name="Sato N."/>
            <person name="Blanc-Mathieu R."/>
            <person name="Endo H."/>
            <person name="Kuwata A."/>
            <person name="Ogata H."/>
        </authorList>
    </citation>
    <scope>NUCLEOTIDE SEQUENCE [LARGE SCALE GENOMIC DNA]</scope>
</reference>
<evidence type="ECO:0000256" key="1">
    <source>
        <dbReference type="SAM" id="MobiDB-lite"/>
    </source>
</evidence>
<protein>
    <submittedName>
        <fullName evidence="2">Uncharacterized protein</fullName>
    </submittedName>
</protein>
<dbReference type="PANTHER" id="PTHR31984:SF17">
    <property type="entry name" value="TRANSCRIPTIONAL REGULATOR"/>
    <property type="match status" value="1"/>
</dbReference>
<evidence type="ECO:0000313" key="3">
    <source>
        <dbReference type="Proteomes" id="UP001165065"/>
    </source>
</evidence>
<dbReference type="Pfam" id="PF02622">
    <property type="entry name" value="DUF179"/>
    <property type="match status" value="1"/>
</dbReference>
<sequence length="397" mass="43653">MIPTLYRALLKQARQLDRSGPQLTSLIHRSEAEGVFLPQSDDLTPRELAVAQRYNTLLTSYLGSPEAALLSPSRASSLSVAQVVKDGFREHGDTEERIDTAFLSLRELGNKIRWGEILGLPSLASSPTSSIRSWGGEPSAMVEGTDPGTFLIAHPLLGDYFSRSVIFLTHGTCDSDTVGYIINSPPQLTKFKVTNEWAARTGGYDESTVAGVVGNMVRIGGPQPVSAYDPLRNLGMLHRERWEGDEVMRDLGGDGINNLKDVGIGGGRVYQNGDLDRCILGLSKGEIRPEDVALMTNVAVWRPGQLEMELERGFWIPCKADMNMVFENDGEGDFGVEGCDMWSTLMREMGYEEYAGMPREARIREEGEEWGQWGGWEEGEEEGGDSDVDLPSDSVVL</sequence>
<organism evidence="2 3">
    <name type="scientific">Triparma columacea</name>
    <dbReference type="NCBI Taxonomy" id="722753"/>
    <lineage>
        <taxon>Eukaryota</taxon>
        <taxon>Sar</taxon>
        <taxon>Stramenopiles</taxon>
        <taxon>Ochrophyta</taxon>
        <taxon>Bolidophyceae</taxon>
        <taxon>Parmales</taxon>
        <taxon>Triparmaceae</taxon>
        <taxon>Triparma</taxon>
    </lineage>
</organism>
<name>A0A9W7L332_9STRA</name>
<dbReference type="SUPFAM" id="SSF143456">
    <property type="entry name" value="VC0467-like"/>
    <property type="match status" value="1"/>
</dbReference>
<keyword evidence="3" id="KW-1185">Reference proteome</keyword>
<feature type="compositionally biased region" description="Acidic residues" evidence="1">
    <location>
        <begin position="377"/>
        <end position="390"/>
    </location>
</feature>
<proteinExistence type="predicted"/>
<comment type="caution">
    <text evidence="2">The sequence shown here is derived from an EMBL/GenBank/DDBJ whole genome shotgun (WGS) entry which is preliminary data.</text>
</comment>
<dbReference type="Gene3D" id="3.40.1740.10">
    <property type="entry name" value="VC0467-like"/>
    <property type="match status" value="1"/>
</dbReference>
<dbReference type="PANTHER" id="PTHR31984">
    <property type="entry name" value="TRANSPORTER, PUTATIVE (DUF179)-RELATED"/>
    <property type="match status" value="1"/>
</dbReference>